<evidence type="ECO:0000256" key="5">
    <source>
        <dbReference type="ARBA" id="ARBA00022729"/>
    </source>
</evidence>
<name>A0A369JL11_HYPMA</name>
<gene>
    <name evidence="12" type="primary">msp2_0</name>
    <name evidence="12" type="ORF">Hypma_011062</name>
</gene>
<protein>
    <submittedName>
        <fullName evidence="12">Peroxidase 2</fullName>
    </submittedName>
</protein>
<keyword evidence="7" id="KW-0408">Iron</keyword>
<evidence type="ECO:0000313" key="12">
    <source>
        <dbReference type="EMBL" id="RDB22012.1"/>
    </source>
</evidence>
<evidence type="ECO:0000313" key="13">
    <source>
        <dbReference type="Proteomes" id="UP000076154"/>
    </source>
</evidence>
<dbReference type="PANTHER" id="PTHR30521:SF4">
    <property type="entry name" value="DEFERROCHELATASE"/>
    <property type="match status" value="1"/>
</dbReference>
<dbReference type="GO" id="GO:0020037">
    <property type="term" value="F:heme binding"/>
    <property type="evidence" value="ECO:0007669"/>
    <property type="project" value="InterPro"/>
</dbReference>
<keyword evidence="5" id="KW-0732">Signal</keyword>
<dbReference type="PROSITE" id="PS51404">
    <property type="entry name" value="DYP_PEROXIDASE"/>
    <property type="match status" value="1"/>
</dbReference>
<dbReference type="AlphaFoldDB" id="A0A369JL11"/>
<organism evidence="12 13">
    <name type="scientific">Hypsizygus marmoreus</name>
    <name type="common">White beech mushroom</name>
    <name type="synonym">Agaricus marmoreus</name>
    <dbReference type="NCBI Taxonomy" id="39966"/>
    <lineage>
        <taxon>Eukaryota</taxon>
        <taxon>Fungi</taxon>
        <taxon>Dikarya</taxon>
        <taxon>Basidiomycota</taxon>
        <taxon>Agaricomycotina</taxon>
        <taxon>Agaricomycetes</taxon>
        <taxon>Agaricomycetidae</taxon>
        <taxon>Agaricales</taxon>
        <taxon>Tricholomatineae</taxon>
        <taxon>Lyophyllaceae</taxon>
        <taxon>Hypsizygus</taxon>
    </lineage>
</organism>
<reference evidence="12" key="1">
    <citation type="submission" date="2018-04" db="EMBL/GenBank/DDBJ databases">
        <title>Whole genome sequencing of Hypsizygus marmoreus.</title>
        <authorList>
            <person name="Choi I.-G."/>
            <person name="Min B."/>
            <person name="Kim J.-G."/>
            <person name="Kim S."/>
            <person name="Oh Y.-L."/>
            <person name="Kong W.-S."/>
            <person name="Park H."/>
            <person name="Jeong J."/>
            <person name="Song E.-S."/>
        </authorList>
    </citation>
    <scope>NUCLEOTIDE SEQUENCE [LARGE SCALE GENOMIC DNA]</scope>
    <source>
        <strain evidence="12">51987-8</strain>
    </source>
</reference>
<evidence type="ECO:0000256" key="2">
    <source>
        <dbReference type="ARBA" id="ARBA00022559"/>
    </source>
</evidence>
<evidence type="ECO:0000259" key="11">
    <source>
        <dbReference type="Pfam" id="PF21105"/>
    </source>
</evidence>
<keyword evidence="6" id="KW-0560">Oxidoreductase</keyword>
<dbReference type="GO" id="GO:0004601">
    <property type="term" value="F:peroxidase activity"/>
    <property type="evidence" value="ECO:0007669"/>
    <property type="project" value="UniProtKB-KW"/>
</dbReference>
<evidence type="ECO:0000256" key="6">
    <source>
        <dbReference type="ARBA" id="ARBA00023002"/>
    </source>
</evidence>
<sequence length="549" mass="58083">MPPKPIPGHGQGPAPPSGHGPAPPPGHGPAPPPGHGPAPPPGHGPAPPPGHGPAPPPGPPPGHGPAPPPGHGPAPPPGHGPAPPPGHGDILSGLPKKTQSYFFFQITNVTSFRSQLLQVAPLVTTVAQVLKDRKAIEDHKKKGNTTLLTMVGVNIAFSHKGLATIGIDDSNLTSDNNFLIGQKADAQSLGDKGTGDGANFVPDWDPAFLKDIHGVFLISGDSHGTVNKRLDQVKNIFFVGSSKASIKEVTTIVGDVRPGKLSAHEHFGFLDGISNPSIIGFDNNPNPGPKPVPAGVLVTGHEGDPATTPRPEWAVDGSFFVFRYLFQNVPEFDEYLKANPVPVPGLTREEGSELLGARLVGRWKSGAPIDLAPFKDDPELAADPKRNNNFHFAAERDFQKNCPFAAHVRKTNPRDDLEALTPPISTQKNRIARRGVQFGPEVTKEEKQSGKTSHGRGLLFACYQTSITDAFAFIQKSWANNATFPIGEQAPEVPGLDPLIGQGDRKLSGTDPNNPAKELTMPDFVISRGGEYFFSPSLKGLKKTLAIAP</sequence>
<dbReference type="OrthoDB" id="3207336at2759"/>
<dbReference type="InterPro" id="IPR049509">
    <property type="entry name" value="DyP_N"/>
</dbReference>
<evidence type="ECO:0000256" key="9">
    <source>
        <dbReference type="SAM" id="MobiDB-lite"/>
    </source>
</evidence>
<dbReference type="NCBIfam" id="TIGR01413">
    <property type="entry name" value="Dyp_perox_fam"/>
    <property type="match status" value="1"/>
</dbReference>
<evidence type="ECO:0000256" key="8">
    <source>
        <dbReference type="ARBA" id="ARBA00025737"/>
    </source>
</evidence>
<keyword evidence="3" id="KW-0349">Heme</keyword>
<dbReference type="PANTHER" id="PTHR30521">
    <property type="entry name" value="DEFERROCHELATASE/PEROXIDASE"/>
    <property type="match status" value="1"/>
</dbReference>
<comment type="caution">
    <text evidence="12">The sequence shown here is derived from an EMBL/GenBank/DDBJ whole genome shotgun (WGS) entry which is preliminary data.</text>
</comment>
<dbReference type="Pfam" id="PF20628">
    <property type="entry name" value="Dyp_perox_C"/>
    <property type="match status" value="1"/>
</dbReference>
<dbReference type="GO" id="GO:0046872">
    <property type="term" value="F:metal ion binding"/>
    <property type="evidence" value="ECO:0007669"/>
    <property type="project" value="UniProtKB-KW"/>
</dbReference>
<dbReference type="InterPro" id="IPR011008">
    <property type="entry name" value="Dimeric_a/b-barrel"/>
</dbReference>
<feature type="domain" description="Dyp-type peroxidase C-terminal" evidence="10">
    <location>
        <begin position="310"/>
        <end position="479"/>
    </location>
</feature>
<feature type="compositionally biased region" description="Pro residues" evidence="9">
    <location>
        <begin position="13"/>
        <end position="86"/>
    </location>
</feature>
<comment type="similarity">
    <text evidence="8">Belongs to the DyP-type peroxidase family.</text>
</comment>
<feature type="region of interest" description="Disordered" evidence="9">
    <location>
        <begin position="1"/>
        <end position="93"/>
    </location>
</feature>
<dbReference type="InParanoid" id="A0A369JL11"/>
<dbReference type="InterPro" id="IPR048328">
    <property type="entry name" value="Dyp_perox_C"/>
</dbReference>
<feature type="domain" description="DyP dimeric alpha+beta barrel" evidence="11">
    <location>
        <begin position="88"/>
        <end position="258"/>
    </location>
</feature>
<keyword evidence="4" id="KW-0479">Metal-binding</keyword>
<dbReference type="InterPro" id="IPR006314">
    <property type="entry name" value="Dyp_peroxidase"/>
</dbReference>
<evidence type="ECO:0000259" key="10">
    <source>
        <dbReference type="Pfam" id="PF20628"/>
    </source>
</evidence>
<dbReference type="EMBL" id="LUEZ02000053">
    <property type="protein sequence ID" value="RDB22012.1"/>
    <property type="molecule type" value="Genomic_DNA"/>
</dbReference>
<evidence type="ECO:0000256" key="3">
    <source>
        <dbReference type="ARBA" id="ARBA00022617"/>
    </source>
</evidence>
<dbReference type="SUPFAM" id="SSF54909">
    <property type="entry name" value="Dimeric alpha+beta barrel"/>
    <property type="match status" value="1"/>
</dbReference>
<dbReference type="Proteomes" id="UP000076154">
    <property type="component" value="Unassembled WGS sequence"/>
</dbReference>
<evidence type="ECO:0000256" key="7">
    <source>
        <dbReference type="ARBA" id="ARBA00023004"/>
    </source>
</evidence>
<evidence type="ECO:0000256" key="4">
    <source>
        <dbReference type="ARBA" id="ARBA00022723"/>
    </source>
</evidence>
<comment type="cofactor">
    <cofactor evidence="1">
        <name>heme b</name>
        <dbReference type="ChEBI" id="CHEBI:60344"/>
    </cofactor>
</comment>
<keyword evidence="13" id="KW-1185">Reference proteome</keyword>
<accession>A0A369JL11</accession>
<dbReference type="GO" id="GO:0005829">
    <property type="term" value="C:cytosol"/>
    <property type="evidence" value="ECO:0007669"/>
    <property type="project" value="TreeGrafter"/>
</dbReference>
<keyword evidence="2 12" id="KW-0575">Peroxidase</keyword>
<proteinExistence type="inferred from homology"/>
<dbReference type="Pfam" id="PF21105">
    <property type="entry name" value="DyP_N"/>
    <property type="match status" value="1"/>
</dbReference>
<dbReference type="STRING" id="39966.A0A369JL11"/>
<evidence type="ECO:0000256" key="1">
    <source>
        <dbReference type="ARBA" id="ARBA00001970"/>
    </source>
</evidence>